<evidence type="ECO:0000313" key="3">
    <source>
        <dbReference type="Proteomes" id="UP000516148"/>
    </source>
</evidence>
<organism evidence="2 3">
    <name type="scientific">Sphingomonas alpina</name>
    <dbReference type="NCBI Taxonomy" id="653931"/>
    <lineage>
        <taxon>Bacteria</taxon>
        <taxon>Pseudomonadati</taxon>
        <taxon>Pseudomonadota</taxon>
        <taxon>Alphaproteobacteria</taxon>
        <taxon>Sphingomonadales</taxon>
        <taxon>Sphingomonadaceae</taxon>
        <taxon>Sphingomonas</taxon>
    </lineage>
</organism>
<feature type="domain" description="HTH araC/xylS-type" evidence="1">
    <location>
        <begin position="131"/>
        <end position="231"/>
    </location>
</feature>
<dbReference type="SMART" id="SM00342">
    <property type="entry name" value="HTH_ARAC"/>
    <property type="match status" value="1"/>
</dbReference>
<dbReference type="AlphaFoldDB" id="A0A7H0LKR5"/>
<evidence type="ECO:0000313" key="2">
    <source>
        <dbReference type="EMBL" id="QNQ10268.1"/>
    </source>
</evidence>
<dbReference type="PROSITE" id="PS01124">
    <property type="entry name" value="HTH_ARAC_FAMILY_2"/>
    <property type="match status" value="1"/>
</dbReference>
<dbReference type="Gene3D" id="1.10.10.60">
    <property type="entry name" value="Homeodomain-like"/>
    <property type="match status" value="1"/>
</dbReference>
<dbReference type="RefSeq" id="WP_187762570.1">
    <property type="nucleotide sequence ID" value="NZ_CP061038.1"/>
</dbReference>
<dbReference type="KEGG" id="spap:H3Z74_03235"/>
<gene>
    <name evidence="2" type="ORF">H3Z74_03235</name>
</gene>
<name>A0A7H0LKR5_9SPHN</name>
<proteinExistence type="predicted"/>
<accession>A0A7H0LKR5</accession>
<sequence length="241" mass="25200">MDWDGKTILGDGWAAYEGPTADSRPHRHLAIQLAIGLNEPVAVTGDHGTFVGPAILVRAGARHRLASIPGGVRCIFVEVDSHVGHAWQSVTSDDDILQAPSHLAHGFRQTEDIAAAMARLTKACAGRVFDDRLAGALAALAEDPGGSGAIGRAAMTARVSVSCLRALAAKALMAPLAQWRLWRMLAKAADIIAAGQSLADAAAGAGFSDQAHMTRIMGRFFGITPRVAATSLRKGHGFRAV</sequence>
<protein>
    <submittedName>
        <fullName evidence="2">AraC family transcriptional regulator</fullName>
    </submittedName>
</protein>
<evidence type="ECO:0000259" key="1">
    <source>
        <dbReference type="PROSITE" id="PS01124"/>
    </source>
</evidence>
<dbReference type="GO" id="GO:0003700">
    <property type="term" value="F:DNA-binding transcription factor activity"/>
    <property type="evidence" value="ECO:0007669"/>
    <property type="project" value="InterPro"/>
</dbReference>
<reference evidence="2 3" key="1">
    <citation type="submission" date="2020-09" db="EMBL/GenBank/DDBJ databases">
        <title>Sphingomonas sp., a new species isolated from pork steak.</title>
        <authorList>
            <person name="Heidler von Heilborn D."/>
        </authorList>
    </citation>
    <scope>NUCLEOTIDE SEQUENCE [LARGE SCALE GENOMIC DNA]</scope>
    <source>
        <strain evidence="3">S8-3T</strain>
    </source>
</reference>
<keyword evidence="3" id="KW-1185">Reference proteome</keyword>
<dbReference type="GO" id="GO:0043565">
    <property type="term" value="F:sequence-specific DNA binding"/>
    <property type="evidence" value="ECO:0007669"/>
    <property type="project" value="InterPro"/>
</dbReference>
<dbReference type="Proteomes" id="UP000516148">
    <property type="component" value="Chromosome"/>
</dbReference>
<dbReference type="EMBL" id="CP061038">
    <property type="protein sequence ID" value="QNQ10268.1"/>
    <property type="molecule type" value="Genomic_DNA"/>
</dbReference>
<dbReference type="Pfam" id="PF12833">
    <property type="entry name" value="HTH_18"/>
    <property type="match status" value="1"/>
</dbReference>
<dbReference type="InterPro" id="IPR018060">
    <property type="entry name" value="HTH_AraC"/>
</dbReference>